<evidence type="ECO:0000313" key="7">
    <source>
        <dbReference type="Proteomes" id="UP000274920"/>
    </source>
</evidence>
<dbReference type="AlphaFoldDB" id="A0A426DKG2"/>
<organism evidence="6 7">
    <name type="scientific">Schaedlerella arabinosiphila</name>
    <dbReference type="NCBI Taxonomy" id="2044587"/>
    <lineage>
        <taxon>Bacteria</taxon>
        <taxon>Bacillati</taxon>
        <taxon>Bacillota</taxon>
        <taxon>Clostridia</taxon>
        <taxon>Lachnospirales</taxon>
        <taxon>Lachnospiraceae</taxon>
        <taxon>Schaedlerella</taxon>
    </lineage>
</organism>
<dbReference type="GO" id="GO:0005524">
    <property type="term" value="F:ATP binding"/>
    <property type="evidence" value="ECO:0007669"/>
    <property type="project" value="UniProtKB-KW"/>
</dbReference>
<evidence type="ECO:0000259" key="5">
    <source>
        <dbReference type="PROSITE" id="PS50893"/>
    </source>
</evidence>
<protein>
    <submittedName>
        <fullName evidence="6">ABC transporter ATP-binding protein</fullName>
    </submittedName>
</protein>
<evidence type="ECO:0000256" key="4">
    <source>
        <dbReference type="ARBA" id="ARBA00022840"/>
    </source>
</evidence>
<feature type="domain" description="ABC transporter" evidence="5">
    <location>
        <begin position="4"/>
        <end position="232"/>
    </location>
</feature>
<dbReference type="EMBL" id="RHJS01000002">
    <property type="protein sequence ID" value="RRK33377.1"/>
    <property type="molecule type" value="Genomic_DNA"/>
</dbReference>
<accession>A0A426DKG2</accession>
<dbReference type="Proteomes" id="UP000274920">
    <property type="component" value="Unassembled WGS sequence"/>
</dbReference>
<dbReference type="Gene3D" id="3.40.50.300">
    <property type="entry name" value="P-loop containing nucleotide triphosphate hydrolases"/>
    <property type="match status" value="1"/>
</dbReference>
<evidence type="ECO:0000313" key="6">
    <source>
        <dbReference type="EMBL" id="RRK33377.1"/>
    </source>
</evidence>
<dbReference type="PANTHER" id="PTHR43335">
    <property type="entry name" value="ABC TRANSPORTER, ATP-BINDING PROTEIN"/>
    <property type="match status" value="1"/>
</dbReference>
<keyword evidence="2" id="KW-0813">Transport</keyword>
<dbReference type="Pfam" id="PF00005">
    <property type="entry name" value="ABC_tran"/>
    <property type="match status" value="1"/>
</dbReference>
<dbReference type="PROSITE" id="PS50893">
    <property type="entry name" value="ABC_TRANSPORTER_2"/>
    <property type="match status" value="1"/>
</dbReference>
<dbReference type="SUPFAM" id="SSF52540">
    <property type="entry name" value="P-loop containing nucleoside triphosphate hydrolases"/>
    <property type="match status" value="1"/>
</dbReference>
<evidence type="ECO:0000256" key="1">
    <source>
        <dbReference type="ARBA" id="ARBA00005417"/>
    </source>
</evidence>
<dbReference type="SMART" id="SM00382">
    <property type="entry name" value="AAA"/>
    <property type="match status" value="1"/>
</dbReference>
<dbReference type="GO" id="GO:0016887">
    <property type="term" value="F:ATP hydrolysis activity"/>
    <property type="evidence" value="ECO:0007669"/>
    <property type="project" value="InterPro"/>
</dbReference>
<comment type="similarity">
    <text evidence="1">Belongs to the ABC transporter superfamily.</text>
</comment>
<dbReference type="InterPro" id="IPR003593">
    <property type="entry name" value="AAA+_ATPase"/>
</dbReference>
<evidence type="ECO:0000256" key="3">
    <source>
        <dbReference type="ARBA" id="ARBA00022741"/>
    </source>
</evidence>
<dbReference type="PANTHER" id="PTHR43335:SF2">
    <property type="entry name" value="ABC TRANSPORTER, ATP-BINDING PROTEIN"/>
    <property type="match status" value="1"/>
</dbReference>
<dbReference type="RefSeq" id="WP_125128641.1">
    <property type="nucleotide sequence ID" value="NZ_RHJS01000002.1"/>
</dbReference>
<dbReference type="CDD" id="cd03264">
    <property type="entry name" value="ABC_drug_resistance_like"/>
    <property type="match status" value="1"/>
</dbReference>
<keyword evidence="3" id="KW-0547">Nucleotide-binding</keyword>
<dbReference type="InterPro" id="IPR027417">
    <property type="entry name" value="P-loop_NTPase"/>
</dbReference>
<gene>
    <name evidence="6" type="ORF">EBB54_20030</name>
</gene>
<keyword evidence="7" id="KW-1185">Reference proteome</keyword>
<reference evidence="6" key="1">
    <citation type="submission" date="2018-10" db="EMBL/GenBank/DDBJ databases">
        <title>Schaedlerella arabinophila gen. nov. sp. nov., isolated from the mouse intestinal tract and comparative analysis with the genome of the closely related altered Schaedler flora strain ASF502.</title>
        <authorList>
            <person name="Miyake S."/>
            <person name="Soh M."/>
            <person name="Seedorf H."/>
        </authorList>
    </citation>
    <scope>NUCLEOTIDE SEQUENCE [LARGE SCALE GENOMIC DNA]</scope>
    <source>
        <strain evidence="6">DSM 106076</strain>
    </source>
</reference>
<sequence>MPELTIDRVTKQFKNKIAVDTVSLDLHNGVYGFLGANGAGKTTLLRMLCGVLKPTSGEIRCNGTEIRMLDGEYRCLLGYLPQDFGYYPDFTAKRYLEYLAACKAVPKYLAKEKVQEMLRLVGLEGEQKQKIKTFSGGMIRRLGIAQALLNDPEILILDEPTSGLDPKERIRFRNIISALSKGKIVILSTHIVSDVEFIADQILLMKQGCIVEQGNSREVTGSVRGKVWEYLAEPDEADRMNETFAVSNLKNEGDKVYIRIVSDTCPCEGAAPAEPGLEDVYLYYFGN</sequence>
<proteinExistence type="inferred from homology"/>
<evidence type="ECO:0000256" key="2">
    <source>
        <dbReference type="ARBA" id="ARBA00022448"/>
    </source>
</evidence>
<dbReference type="PROSITE" id="PS00211">
    <property type="entry name" value="ABC_TRANSPORTER_1"/>
    <property type="match status" value="1"/>
</dbReference>
<keyword evidence="4 6" id="KW-0067">ATP-binding</keyword>
<comment type="caution">
    <text evidence="6">The sequence shown here is derived from an EMBL/GenBank/DDBJ whole genome shotgun (WGS) entry which is preliminary data.</text>
</comment>
<dbReference type="InterPro" id="IPR003439">
    <property type="entry name" value="ABC_transporter-like_ATP-bd"/>
</dbReference>
<name>A0A426DKG2_9FIRM</name>
<dbReference type="InterPro" id="IPR017871">
    <property type="entry name" value="ABC_transporter-like_CS"/>
</dbReference>